<keyword evidence="1" id="KW-1133">Transmembrane helix</keyword>
<keyword evidence="1" id="KW-0472">Membrane</keyword>
<protein>
    <submittedName>
        <fullName evidence="3">GIY-YIG nuclease family protein</fullName>
    </submittedName>
</protein>
<organism evidence="3 4">
    <name type="scientific">Bradyrhizobium pachyrhizi</name>
    <dbReference type="NCBI Taxonomy" id="280333"/>
    <lineage>
        <taxon>Bacteria</taxon>
        <taxon>Pseudomonadati</taxon>
        <taxon>Pseudomonadota</taxon>
        <taxon>Alphaproteobacteria</taxon>
        <taxon>Hyphomicrobiales</taxon>
        <taxon>Nitrobacteraceae</taxon>
        <taxon>Bradyrhizobium</taxon>
    </lineage>
</organism>
<dbReference type="InterPro" id="IPR000305">
    <property type="entry name" value="GIY-YIG_endonuc"/>
</dbReference>
<name>A0A844T645_9BRAD</name>
<keyword evidence="4" id="KW-1185">Reference proteome</keyword>
<dbReference type="PROSITE" id="PS50164">
    <property type="entry name" value="GIY_YIG"/>
    <property type="match status" value="1"/>
</dbReference>
<proteinExistence type="predicted"/>
<gene>
    <name evidence="3" type="ORF">GPL21_41845</name>
</gene>
<dbReference type="RefSeq" id="WP_198400390.1">
    <property type="nucleotide sequence ID" value="NZ_WQNF01000132.1"/>
</dbReference>
<feature type="transmembrane region" description="Helical" evidence="1">
    <location>
        <begin position="6"/>
        <end position="28"/>
    </location>
</feature>
<keyword evidence="1" id="KW-0812">Transmembrane</keyword>
<sequence>MGARSYYVYILASHIGGTLYIGVTNDLIRRVG</sequence>
<feature type="non-terminal residue" evidence="3">
    <location>
        <position position="32"/>
    </location>
</feature>
<dbReference type="AlphaFoldDB" id="A0A844T645"/>
<dbReference type="Gene3D" id="3.40.1440.10">
    <property type="entry name" value="GIY-YIG endonuclease"/>
    <property type="match status" value="1"/>
</dbReference>
<evidence type="ECO:0000256" key="1">
    <source>
        <dbReference type="SAM" id="Phobius"/>
    </source>
</evidence>
<dbReference type="InterPro" id="IPR035901">
    <property type="entry name" value="GIY-YIG_endonuc_sf"/>
</dbReference>
<evidence type="ECO:0000313" key="4">
    <source>
        <dbReference type="Proteomes" id="UP000436468"/>
    </source>
</evidence>
<dbReference type="SUPFAM" id="SSF82771">
    <property type="entry name" value="GIY-YIG endonuclease"/>
    <property type="match status" value="1"/>
</dbReference>
<dbReference type="Proteomes" id="UP000436468">
    <property type="component" value="Unassembled WGS sequence"/>
</dbReference>
<evidence type="ECO:0000259" key="2">
    <source>
        <dbReference type="PROSITE" id="PS50164"/>
    </source>
</evidence>
<evidence type="ECO:0000313" key="3">
    <source>
        <dbReference type="EMBL" id="MVT71504.1"/>
    </source>
</evidence>
<dbReference type="EMBL" id="WQNF01000132">
    <property type="protein sequence ID" value="MVT71504.1"/>
    <property type="molecule type" value="Genomic_DNA"/>
</dbReference>
<dbReference type="Pfam" id="PF01541">
    <property type="entry name" value="GIY-YIG"/>
    <property type="match status" value="1"/>
</dbReference>
<accession>A0A844T645</accession>
<feature type="domain" description="GIY-YIG" evidence="2">
    <location>
        <begin position="4"/>
        <end position="32"/>
    </location>
</feature>
<reference evidence="3 4" key="1">
    <citation type="submission" date="2019-12" db="EMBL/GenBank/DDBJ databases">
        <title>Draft genome sequences Bradyrhizobium cajani AMBPC1010, Bradyrhizobium pachyrhizi AMBPC1040 and Bradyrhizobium yuanmingense ALSPC3051, three plant growth promoting strains isolated from nodules of Cajanus cajan L. in Dominican Republic.</title>
        <authorList>
            <person name="Flores-Felix J.D."/>
            <person name="Araujo J."/>
            <person name="Diaz-Alcantara C."/>
            <person name="Gonzalez-Andres F."/>
            <person name="Velazquez E."/>
        </authorList>
    </citation>
    <scope>NUCLEOTIDE SEQUENCE [LARGE SCALE GENOMIC DNA]</scope>
    <source>
        <strain evidence="3 4">1040</strain>
    </source>
</reference>
<comment type="caution">
    <text evidence="3">The sequence shown here is derived from an EMBL/GenBank/DDBJ whole genome shotgun (WGS) entry which is preliminary data.</text>
</comment>